<name>A0A392TN01_9FABA</name>
<sequence>NSEETCPVAELKKLQAKNEKLRAEVTKVENAFSDYREKHEIHVGLVSELGEKTTKISHLTEERKKLQEELGALQLSMTPVEDEPEAA</sequence>
<feature type="coiled-coil region" evidence="1">
    <location>
        <begin position="11"/>
        <end position="76"/>
    </location>
</feature>
<organism evidence="2 3">
    <name type="scientific">Trifolium medium</name>
    <dbReference type="NCBI Taxonomy" id="97028"/>
    <lineage>
        <taxon>Eukaryota</taxon>
        <taxon>Viridiplantae</taxon>
        <taxon>Streptophyta</taxon>
        <taxon>Embryophyta</taxon>
        <taxon>Tracheophyta</taxon>
        <taxon>Spermatophyta</taxon>
        <taxon>Magnoliopsida</taxon>
        <taxon>eudicotyledons</taxon>
        <taxon>Gunneridae</taxon>
        <taxon>Pentapetalae</taxon>
        <taxon>rosids</taxon>
        <taxon>fabids</taxon>
        <taxon>Fabales</taxon>
        <taxon>Fabaceae</taxon>
        <taxon>Papilionoideae</taxon>
        <taxon>50 kb inversion clade</taxon>
        <taxon>NPAAA clade</taxon>
        <taxon>Hologalegina</taxon>
        <taxon>IRL clade</taxon>
        <taxon>Trifolieae</taxon>
        <taxon>Trifolium</taxon>
    </lineage>
</organism>
<dbReference type="Proteomes" id="UP000265520">
    <property type="component" value="Unassembled WGS sequence"/>
</dbReference>
<dbReference type="EMBL" id="LXQA010617437">
    <property type="protein sequence ID" value="MCI62352.1"/>
    <property type="molecule type" value="Genomic_DNA"/>
</dbReference>
<keyword evidence="3" id="KW-1185">Reference proteome</keyword>
<evidence type="ECO:0000256" key="1">
    <source>
        <dbReference type="SAM" id="Coils"/>
    </source>
</evidence>
<dbReference type="SUPFAM" id="SSF46579">
    <property type="entry name" value="Prefoldin"/>
    <property type="match status" value="1"/>
</dbReference>
<feature type="non-terminal residue" evidence="2">
    <location>
        <position position="87"/>
    </location>
</feature>
<dbReference type="AlphaFoldDB" id="A0A392TN01"/>
<accession>A0A392TN01</accession>
<feature type="non-terminal residue" evidence="2">
    <location>
        <position position="1"/>
    </location>
</feature>
<proteinExistence type="predicted"/>
<evidence type="ECO:0000313" key="3">
    <source>
        <dbReference type="Proteomes" id="UP000265520"/>
    </source>
</evidence>
<evidence type="ECO:0000313" key="2">
    <source>
        <dbReference type="EMBL" id="MCI62352.1"/>
    </source>
</evidence>
<comment type="caution">
    <text evidence="2">The sequence shown here is derived from an EMBL/GenBank/DDBJ whole genome shotgun (WGS) entry which is preliminary data.</text>
</comment>
<protein>
    <submittedName>
        <fullName evidence="2">Uncharacterized protein</fullName>
    </submittedName>
</protein>
<reference evidence="2 3" key="1">
    <citation type="journal article" date="2018" name="Front. Plant Sci.">
        <title>Red Clover (Trifolium pratense) and Zigzag Clover (T. medium) - A Picture of Genomic Similarities and Differences.</title>
        <authorList>
            <person name="Dluhosova J."/>
            <person name="Istvanek J."/>
            <person name="Nedelnik J."/>
            <person name="Repkova J."/>
        </authorList>
    </citation>
    <scope>NUCLEOTIDE SEQUENCE [LARGE SCALE GENOMIC DNA]</scope>
    <source>
        <strain evidence="3">cv. 10/8</strain>
        <tissue evidence="2">Leaf</tissue>
    </source>
</reference>
<keyword evidence="1" id="KW-0175">Coiled coil</keyword>